<organism evidence="10 11">
    <name type="scientific">Prolixibacter denitrificans</name>
    <dbReference type="NCBI Taxonomy" id="1541063"/>
    <lineage>
        <taxon>Bacteria</taxon>
        <taxon>Pseudomonadati</taxon>
        <taxon>Bacteroidota</taxon>
        <taxon>Bacteroidia</taxon>
        <taxon>Marinilabiliales</taxon>
        <taxon>Prolixibacteraceae</taxon>
        <taxon>Prolixibacter</taxon>
    </lineage>
</organism>
<evidence type="ECO:0000256" key="4">
    <source>
        <dbReference type="ARBA" id="ARBA00022475"/>
    </source>
</evidence>
<accession>A0A2P8CEC4</accession>
<comment type="subcellular location">
    <subcellularLocation>
        <location evidence="1">Cell membrane</location>
        <topology evidence="1">Multi-pass membrane protein</topology>
    </subcellularLocation>
</comment>
<dbReference type="Proteomes" id="UP000240621">
    <property type="component" value="Unassembled WGS sequence"/>
</dbReference>
<dbReference type="EMBL" id="BLAU01000001">
    <property type="protein sequence ID" value="GET21801.1"/>
    <property type="molecule type" value="Genomic_DNA"/>
</dbReference>
<evidence type="ECO:0000256" key="5">
    <source>
        <dbReference type="ARBA" id="ARBA00022692"/>
    </source>
</evidence>
<feature type="transmembrane region" description="Helical" evidence="8">
    <location>
        <begin position="6"/>
        <end position="25"/>
    </location>
</feature>
<proteinExistence type="inferred from homology"/>
<evidence type="ECO:0000256" key="1">
    <source>
        <dbReference type="ARBA" id="ARBA00004651"/>
    </source>
</evidence>
<dbReference type="OrthoDB" id="9799958at2"/>
<dbReference type="PANTHER" id="PTHR34702">
    <property type="entry name" value="NA(+)/H(+) ANTIPORTER SUBUNIT F1"/>
    <property type="match status" value="1"/>
</dbReference>
<evidence type="ECO:0000313" key="9">
    <source>
        <dbReference type="EMBL" id="GET21801.1"/>
    </source>
</evidence>
<dbReference type="RefSeq" id="WP_106542108.1">
    <property type="nucleotide sequence ID" value="NZ_BLAU01000001.1"/>
</dbReference>
<sequence>MVNTVLTISVVLILLSVLLSLYRFIKGPNTADRVIAFDVMTIASIGLIALISYFANRLIYLDVAVVYGLLSFIGVIVVAKFLEKSL</sequence>
<evidence type="ECO:0000313" key="12">
    <source>
        <dbReference type="Proteomes" id="UP000396862"/>
    </source>
</evidence>
<keyword evidence="7 8" id="KW-0472">Membrane</keyword>
<gene>
    <name evidence="10" type="ORF">CLV93_104246</name>
    <name evidence="9" type="ORF">JCM18694_20470</name>
</gene>
<evidence type="ECO:0000256" key="8">
    <source>
        <dbReference type="SAM" id="Phobius"/>
    </source>
</evidence>
<dbReference type="InterPro" id="IPR007208">
    <property type="entry name" value="MrpF/PhaF-like"/>
</dbReference>
<protein>
    <submittedName>
        <fullName evidence="9">Cation:proton antiporter</fullName>
    </submittedName>
    <submittedName>
        <fullName evidence="10">Multicomponent Na+:H+ antiporter subunit F</fullName>
    </submittedName>
</protein>
<dbReference type="EMBL" id="PYGC01000004">
    <property type="protein sequence ID" value="PSK83316.1"/>
    <property type="molecule type" value="Genomic_DNA"/>
</dbReference>
<dbReference type="GO" id="GO:0015385">
    <property type="term" value="F:sodium:proton antiporter activity"/>
    <property type="evidence" value="ECO:0007669"/>
    <property type="project" value="TreeGrafter"/>
</dbReference>
<keyword evidence="4" id="KW-1003">Cell membrane</keyword>
<dbReference type="AlphaFoldDB" id="A0A2P8CEC4"/>
<dbReference type="Pfam" id="PF04066">
    <property type="entry name" value="MrpF_PhaF"/>
    <property type="match status" value="1"/>
</dbReference>
<evidence type="ECO:0000256" key="7">
    <source>
        <dbReference type="ARBA" id="ARBA00023136"/>
    </source>
</evidence>
<reference evidence="9 12" key="2">
    <citation type="submission" date="2019-10" db="EMBL/GenBank/DDBJ databases">
        <title>Prolixibacter strains distinguished by the presence of nitrate reductase genes were adept at nitrate-dependent anaerobic corrosion of metallic iron and carbon steel.</title>
        <authorList>
            <person name="Iino T."/>
            <person name="Shono N."/>
            <person name="Ito K."/>
            <person name="Nakamura R."/>
            <person name="Sueoka K."/>
            <person name="Harayama S."/>
            <person name="Ohkuma M."/>
        </authorList>
    </citation>
    <scope>NUCLEOTIDE SEQUENCE [LARGE SCALE GENOMIC DNA]</scope>
    <source>
        <strain evidence="9 12">MIC1-1</strain>
    </source>
</reference>
<dbReference type="PANTHER" id="PTHR34702:SF1">
    <property type="entry name" value="NA(+)_H(+) ANTIPORTER SUBUNIT F"/>
    <property type="match status" value="1"/>
</dbReference>
<evidence type="ECO:0000256" key="3">
    <source>
        <dbReference type="ARBA" id="ARBA00022448"/>
    </source>
</evidence>
<feature type="transmembrane region" description="Helical" evidence="8">
    <location>
        <begin position="34"/>
        <end position="53"/>
    </location>
</feature>
<keyword evidence="3" id="KW-0813">Transport</keyword>
<feature type="transmembrane region" description="Helical" evidence="8">
    <location>
        <begin position="59"/>
        <end position="82"/>
    </location>
</feature>
<reference evidence="10 11" key="1">
    <citation type="submission" date="2018-03" db="EMBL/GenBank/DDBJ databases">
        <title>Genomic Encyclopedia of Archaeal and Bacterial Type Strains, Phase II (KMG-II): from individual species to whole genera.</title>
        <authorList>
            <person name="Goeker M."/>
        </authorList>
    </citation>
    <scope>NUCLEOTIDE SEQUENCE [LARGE SCALE GENOMIC DNA]</scope>
    <source>
        <strain evidence="10 11">DSM 27267</strain>
    </source>
</reference>
<name>A0A2P8CEC4_9BACT</name>
<evidence type="ECO:0000256" key="6">
    <source>
        <dbReference type="ARBA" id="ARBA00022989"/>
    </source>
</evidence>
<evidence type="ECO:0000313" key="10">
    <source>
        <dbReference type="EMBL" id="PSK83316.1"/>
    </source>
</evidence>
<keyword evidence="5 8" id="KW-0812">Transmembrane</keyword>
<keyword evidence="6 8" id="KW-1133">Transmembrane helix</keyword>
<comment type="similarity">
    <text evidence="2">Belongs to the CPA3 antiporters (TC 2.A.63) subunit F family.</text>
</comment>
<evidence type="ECO:0000313" key="11">
    <source>
        <dbReference type="Proteomes" id="UP000240621"/>
    </source>
</evidence>
<dbReference type="Proteomes" id="UP000396862">
    <property type="component" value="Unassembled WGS sequence"/>
</dbReference>
<evidence type="ECO:0000256" key="2">
    <source>
        <dbReference type="ARBA" id="ARBA00009212"/>
    </source>
</evidence>
<dbReference type="GO" id="GO:0005886">
    <property type="term" value="C:plasma membrane"/>
    <property type="evidence" value="ECO:0007669"/>
    <property type="project" value="UniProtKB-SubCell"/>
</dbReference>
<keyword evidence="12" id="KW-1185">Reference proteome</keyword>
<comment type="caution">
    <text evidence="10">The sequence shown here is derived from an EMBL/GenBank/DDBJ whole genome shotgun (WGS) entry which is preliminary data.</text>
</comment>